<accession>X1A4I4</accession>
<sequence>MIQFNTLQQEYDNLQIDYTNLQTQYDILLDDYQTLNESYNSLLDYCLLLEEAYGTLLDNYNNLLIQYQDLQIQYGTLKTYISTLILPAQHLVFAEAVRRYYMSLYLGGSTKEWYMGCAELCRDMVLHDSDQENSFGVASNIA</sequence>
<evidence type="ECO:0000256" key="1">
    <source>
        <dbReference type="SAM" id="Coils"/>
    </source>
</evidence>
<proteinExistence type="predicted"/>
<comment type="caution">
    <text evidence="2">The sequence shown here is derived from an EMBL/GenBank/DDBJ whole genome shotgun (WGS) entry which is preliminary data.</text>
</comment>
<dbReference type="AlphaFoldDB" id="X1A4I4"/>
<gene>
    <name evidence="2" type="ORF">S01H4_16483</name>
</gene>
<keyword evidence="1" id="KW-0175">Coiled coil</keyword>
<dbReference type="EMBL" id="BART01007230">
    <property type="protein sequence ID" value="GAG55121.1"/>
    <property type="molecule type" value="Genomic_DNA"/>
</dbReference>
<feature type="coiled-coil region" evidence="1">
    <location>
        <begin position="4"/>
        <end position="31"/>
    </location>
</feature>
<protein>
    <submittedName>
        <fullName evidence="2">Uncharacterized protein</fullName>
    </submittedName>
</protein>
<reference evidence="2" key="1">
    <citation type="journal article" date="2014" name="Front. Microbiol.">
        <title>High frequency of phylogenetically diverse reductive dehalogenase-homologous genes in deep subseafloor sedimentary metagenomes.</title>
        <authorList>
            <person name="Kawai M."/>
            <person name="Futagami T."/>
            <person name="Toyoda A."/>
            <person name="Takaki Y."/>
            <person name="Nishi S."/>
            <person name="Hori S."/>
            <person name="Arai W."/>
            <person name="Tsubouchi T."/>
            <person name="Morono Y."/>
            <person name="Uchiyama I."/>
            <person name="Ito T."/>
            <person name="Fujiyama A."/>
            <person name="Inagaki F."/>
            <person name="Takami H."/>
        </authorList>
    </citation>
    <scope>NUCLEOTIDE SEQUENCE</scope>
    <source>
        <strain evidence="2">Expedition CK06-06</strain>
    </source>
</reference>
<evidence type="ECO:0000313" key="2">
    <source>
        <dbReference type="EMBL" id="GAG55121.1"/>
    </source>
</evidence>
<organism evidence="2">
    <name type="scientific">marine sediment metagenome</name>
    <dbReference type="NCBI Taxonomy" id="412755"/>
    <lineage>
        <taxon>unclassified sequences</taxon>
        <taxon>metagenomes</taxon>
        <taxon>ecological metagenomes</taxon>
    </lineage>
</organism>
<name>X1A4I4_9ZZZZ</name>